<keyword evidence="1" id="KW-0328">Glycosyltransferase</keyword>
<sequence length="277" mass="29450">MADPYPPVSSPLVQAPPARQCVTVAGLPFDVVDAAGAVERLCAAMVDGQRMFLSTPNLNFLVAAQRDAAFRQSVLASDLSVADGMPVLWLARLQGTPLPERVAGSTLFERLRAGEGQALLARPIKVYFFGGPPGVAQKACDALNAEGGHMRGVGAHSPGFGTVEDMSAPEVIDAINASGADFLVVALGAKKGQAWIMHNLGRLTVPVVSHLGAVVNFVAGTVERAPLAWQRWGLEWLWRIRQEPALYRRYAADGLVLLKLMLCALAGKALGPKPLER</sequence>
<keyword evidence="2 3" id="KW-0808">Transferase</keyword>
<proteinExistence type="predicted"/>
<evidence type="ECO:0000256" key="2">
    <source>
        <dbReference type="ARBA" id="ARBA00022679"/>
    </source>
</evidence>
<dbReference type="KEGG" id="cof:FOZ74_05225"/>
<dbReference type="PANTHER" id="PTHR34136">
    <property type="match status" value="1"/>
</dbReference>
<dbReference type="CDD" id="cd06533">
    <property type="entry name" value="Glyco_transf_WecG_TagA"/>
    <property type="match status" value="1"/>
</dbReference>
<dbReference type="Pfam" id="PF03808">
    <property type="entry name" value="Glyco_tran_WecG"/>
    <property type="match status" value="1"/>
</dbReference>
<reference evidence="3 4" key="1">
    <citation type="submission" date="2019-07" db="EMBL/GenBank/DDBJ databases">
        <title>Complete genome sequence of Comamonas sp. NLF 7-7 isolated from livestock.</title>
        <authorList>
            <person name="Kim D.H."/>
            <person name="Kim J.G."/>
        </authorList>
    </citation>
    <scope>NUCLEOTIDE SEQUENCE [LARGE SCALE GENOMIC DNA]</scope>
    <source>
        <strain evidence="3 4">NLF 7-7</strain>
    </source>
</reference>
<evidence type="ECO:0000256" key="1">
    <source>
        <dbReference type="ARBA" id="ARBA00022676"/>
    </source>
</evidence>
<evidence type="ECO:0000313" key="4">
    <source>
        <dbReference type="Proteomes" id="UP000321199"/>
    </source>
</evidence>
<gene>
    <name evidence="3" type="ORF">FOZ74_05225</name>
</gene>
<dbReference type="EMBL" id="CP042344">
    <property type="protein sequence ID" value="QEA14475.1"/>
    <property type="molecule type" value="Genomic_DNA"/>
</dbReference>
<dbReference type="OrthoDB" id="9808602at2"/>
<dbReference type="Proteomes" id="UP000321199">
    <property type="component" value="Chromosome"/>
</dbReference>
<organism evidence="3 4">
    <name type="scientific">Comamonas flocculans</name>
    <dbReference type="NCBI Taxonomy" id="2597701"/>
    <lineage>
        <taxon>Bacteria</taxon>
        <taxon>Pseudomonadati</taxon>
        <taxon>Pseudomonadota</taxon>
        <taxon>Betaproteobacteria</taxon>
        <taxon>Burkholderiales</taxon>
        <taxon>Comamonadaceae</taxon>
        <taxon>Comamonas</taxon>
    </lineage>
</organism>
<dbReference type="NCBIfam" id="TIGR00696">
    <property type="entry name" value="wecG_tagA_cpsF"/>
    <property type="match status" value="1"/>
</dbReference>
<keyword evidence="4" id="KW-1185">Reference proteome</keyword>
<dbReference type="AlphaFoldDB" id="A0A5B8S116"/>
<dbReference type="GO" id="GO:0016758">
    <property type="term" value="F:hexosyltransferase activity"/>
    <property type="evidence" value="ECO:0007669"/>
    <property type="project" value="TreeGrafter"/>
</dbReference>
<dbReference type="InterPro" id="IPR004629">
    <property type="entry name" value="WecG_TagA_CpsF"/>
</dbReference>
<evidence type="ECO:0000313" key="3">
    <source>
        <dbReference type="EMBL" id="QEA14475.1"/>
    </source>
</evidence>
<protein>
    <submittedName>
        <fullName evidence="3">WecB/TagA/CpsF family glycosyltransferase</fullName>
    </submittedName>
</protein>
<name>A0A5B8S116_9BURK</name>
<accession>A0A5B8S116</accession>
<dbReference type="PANTHER" id="PTHR34136:SF1">
    <property type="entry name" value="UDP-N-ACETYL-D-MANNOSAMINURONIC ACID TRANSFERASE"/>
    <property type="match status" value="1"/>
</dbReference>